<keyword evidence="3" id="KW-1185">Reference proteome</keyword>
<feature type="region of interest" description="Disordered" evidence="1">
    <location>
        <begin position="308"/>
        <end position="327"/>
    </location>
</feature>
<sequence length="398" mass="45739">MSSTSTAVNLTPLPPMEINSIPPLNLNEQIISSVTKNKKRVTNVDILFKVFDLLAGKDKLGKVIQYGLRILMYYVINLKNSNYLRNLENESVLRYNNNNKGLNIILNLINNSKFFLLILLNQFEKRSIGLISALSVYRQLLRAGKTPLKVIRLFNKSKFTLSKLINNSYKRKDSNILTSSINTISKDWINESTFSDLTSLYYSWFDESLLAYKLGILSNPKYRKISSDHEAIAWYILIINGLRKEYNKLNQLNIKENQIKINYQVKKRAKALMYSMQNSNGNSSGNLVLQSPISSPSKLNNYYQYQSPSIRSKSPNGQSVISNTNGNNNIDKELEEIYKEKYMVQLELFKLSCDFIFDTISVFDIKVSQPFHLIFGFGAGFTSLSKIWMDVKENLEKE</sequence>
<dbReference type="EMBL" id="BSXN01003872">
    <property type="protein sequence ID" value="GME80128.1"/>
    <property type="molecule type" value="Genomic_DNA"/>
</dbReference>
<reference evidence="2" key="1">
    <citation type="submission" date="2023-04" db="EMBL/GenBank/DDBJ databases">
        <title>Candida boidinii NBRC 10035.</title>
        <authorList>
            <person name="Ichikawa N."/>
            <person name="Sato H."/>
            <person name="Tonouchi N."/>
        </authorList>
    </citation>
    <scope>NUCLEOTIDE SEQUENCE</scope>
    <source>
        <strain evidence="2">NBRC 10035</strain>
    </source>
</reference>
<dbReference type="Proteomes" id="UP001165120">
    <property type="component" value="Unassembled WGS sequence"/>
</dbReference>
<name>A0A9W6T908_CANBO</name>
<dbReference type="AlphaFoldDB" id="A0A9W6T908"/>
<evidence type="ECO:0000313" key="3">
    <source>
        <dbReference type="Proteomes" id="UP001165120"/>
    </source>
</evidence>
<proteinExistence type="predicted"/>
<dbReference type="PANTHER" id="PTHR12652:SF50">
    <property type="entry name" value="PEROXIN 11"/>
    <property type="match status" value="1"/>
</dbReference>
<comment type="caution">
    <text evidence="2">The sequence shown here is derived from an EMBL/GenBank/DDBJ whole genome shotgun (WGS) entry which is preliminary data.</text>
</comment>
<organism evidence="2 3">
    <name type="scientific">Candida boidinii</name>
    <name type="common">Yeast</name>
    <dbReference type="NCBI Taxonomy" id="5477"/>
    <lineage>
        <taxon>Eukaryota</taxon>
        <taxon>Fungi</taxon>
        <taxon>Dikarya</taxon>
        <taxon>Ascomycota</taxon>
        <taxon>Saccharomycotina</taxon>
        <taxon>Pichiomycetes</taxon>
        <taxon>Pichiales</taxon>
        <taxon>Pichiaceae</taxon>
        <taxon>Ogataea</taxon>
        <taxon>Ogataea/Candida clade</taxon>
    </lineage>
</organism>
<dbReference type="PANTHER" id="PTHR12652">
    <property type="entry name" value="PEROXISOMAL BIOGENESIS FACTOR 11"/>
    <property type="match status" value="1"/>
</dbReference>
<accession>A0A9W6T908</accession>
<gene>
    <name evidence="2" type="ORF">Cboi02_000631600</name>
</gene>
<evidence type="ECO:0000313" key="2">
    <source>
        <dbReference type="EMBL" id="GME80128.1"/>
    </source>
</evidence>
<protein>
    <submittedName>
        <fullName evidence="2">Unnamed protein product</fullName>
    </submittedName>
</protein>
<evidence type="ECO:0000256" key="1">
    <source>
        <dbReference type="SAM" id="MobiDB-lite"/>
    </source>
</evidence>
<dbReference type="GO" id="GO:0016559">
    <property type="term" value="P:peroxisome fission"/>
    <property type="evidence" value="ECO:0007669"/>
    <property type="project" value="TreeGrafter"/>
</dbReference>
<dbReference type="GO" id="GO:0005778">
    <property type="term" value="C:peroxisomal membrane"/>
    <property type="evidence" value="ECO:0007669"/>
    <property type="project" value="TreeGrafter"/>
</dbReference>